<keyword evidence="3" id="KW-1185">Reference proteome</keyword>
<feature type="domain" description="DUF2268" evidence="1">
    <location>
        <begin position="78"/>
        <end position="271"/>
    </location>
</feature>
<dbReference type="RefSeq" id="WP_245728751.1">
    <property type="nucleotide sequence ID" value="NZ_FNQR01000001.1"/>
</dbReference>
<dbReference type="Pfam" id="PF10026">
    <property type="entry name" value="DUF2268"/>
    <property type="match status" value="1"/>
</dbReference>
<dbReference type="InterPro" id="IPR018728">
    <property type="entry name" value="DUF2268"/>
</dbReference>
<dbReference type="AlphaFoldDB" id="A0A1H3WFA5"/>
<gene>
    <name evidence="2" type="ORF">SAMN05421743_101442</name>
</gene>
<name>A0A1H3WFA5_9BACI</name>
<dbReference type="EMBL" id="FNQR01000001">
    <property type="protein sequence ID" value="SDZ85829.1"/>
    <property type="molecule type" value="Genomic_DNA"/>
</dbReference>
<proteinExistence type="predicted"/>
<evidence type="ECO:0000259" key="1">
    <source>
        <dbReference type="Pfam" id="PF10026"/>
    </source>
</evidence>
<dbReference type="Proteomes" id="UP000198584">
    <property type="component" value="Unassembled WGS sequence"/>
</dbReference>
<evidence type="ECO:0000313" key="2">
    <source>
        <dbReference type="EMBL" id="SDZ85829.1"/>
    </source>
</evidence>
<accession>A0A1H3WFA5</accession>
<organism evidence="2 3">
    <name type="scientific">Thalassobacillus cyri</name>
    <dbReference type="NCBI Taxonomy" id="571932"/>
    <lineage>
        <taxon>Bacteria</taxon>
        <taxon>Bacillati</taxon>
        <taxon>Bacillota</taxon>
        <taxon>Bacilli</taxon>
        <taxon>Bacillales</taxon>
        <taxon>Bacillaceae</taxon>
        <taxon>Thalassobacillus</taxon>
    </lineage>
</organism>
<sequence length="279" mass="32903">METQLWLDDFVKACEKKSLLFKPPHDEQREALCRPIQKTLSKIPPAELQAILLKHGLFEPFEWKHIHRSVREMEKRDIWKIVEEEYHRLKRKWHGPEAPIYIYPIARAQQPAGRRPIEKSGVSFKECLFLFLAPDTPLLEIKALLAHEYNHMCRFSRSNLDETRLPLKEVLVMEGLAENAVQELYGEKLLAPWTRNYRNNRVREIWKRHFQTALHVQGQEKHQKFLYGKGNGSLPRWIGYQIGFQIITSYQERHGRLTTRELLTKTADELIAGSSFPTD</sequence>
<evidence type="ECO:0000313" key="3">
    <source>
        <dbReference type="Proteomes" id="UP000198584"/>
    </source>
</evidence>
<reference evidence="2 3" key="1">
    <citation type="submission" date="2016-10" db="EMBL/GenBank/DDBJ databases">
        <authorList>
            <person name="de Groot N.N."/>
        </authorList>
    </citation>
    <scope>NUCLEOTIDE SEQUENCE [LARGE SCALE GENOMIC DNA]</scope>
    <source>
        <strain evidence="2 3">CCM7597</strain>
    </source>
</reference>
<dbReference type="STRING" id="571932.SAMN05421743_101442"/>
<protein>
    <submittedName>
        <fullName evidence="2">Uncharacterized protein YjaZ</fullName>
    </submittedName>
</protein>